<reference evidence="2 3" key="1">
    <citation type="submission" date="2020-05" db="EMBL/GenBank/DDBJ databases">
        <authorList>
            <person name="Campoy J."/>
            <person name="Schneeberger K."/>
            <person name="Spophaly S."/>
        </authorList>
    </citation>
    <scope>NUCLEOTIDE SEQUENCE [LARGE SCALE GENOMIC DNA]</scope>
    <source>
        <strain evidence="2">PruArmRojPasFocal</strain>
    </source>
</reference>
<sequence length="145" mass="17101">MSRLGFKSVVFHDNLCWGELDAILVKDQKFQFPNNEIRIHRISQQSEQCPPLSILQMISSFSVRCKLESTSPVEHPHLINLHACCFYEFKVVIDCWKTSRKDIERCEKLLEHPTADEFSREKDYERKIPRNNKAHRNKASTAKFH</sequence>
<dbReference type="EMBL" id="CAEKDK010000003">
    <property type="protein sequence ID" value="CAB4273786.1"/>
    <property type="molecule type" value="Genomic_DNA"/>
</dbReference>
<evidence type="ECO:0000313" key="3">
    <source>
        <dbReference type="Proteomes" id="UP000507222"/>
    </source>
</evidence>
<feature type="compositionally biased region" description="Basic and acidic residues" evidence="1">
    <location>
        <begin position="119"/>
        <end position="128"/>
    </location>
</feature>
<organism evidence="2 3">
    <name type="scientific">Prunus armeniaca</name>
    <name type="common">Apricot</name>
    <name type="synonym">Armeniaca vulgaris</name>
    <dbReference type="NCBI Taxonomy" id="36596"/>
    <lineage>
        <taxon>Eukaryota</taxon>
        <taxon>Viridiplantae</taxon>
        <taxon>Streptophyta</taxon>
        <taxon>Embryophyta</taxon>
        <taxon>Tracheophyta</taxon>
        <taxon>Spermatophyta</taxon>
        <taxon>Magnoliopsida</taxon>
        <taxon>eudicotyledons</taxon>
        <taxon>Gunneridae</taxon>
        <taxon>Pentapetalae</taxon>
        <taxon>rosids</taxon>
        <taxon>fabids</taxon>
        <taxon>Rosales</taxon>
        <taxon>Rosaceae</taxon>
        <taxon>Amygdaloideae</taxon>
        <taxon>Amygdaleae</taxon>
        <taxon>Prunus</taxon>
    </lineage>
</organism>
<evidence type="ECO:0000313" key="2">
    <source>
        <dbReference type="EMBL" id="CAB4273786.1"/>
    </source>
</evidence>
<gene>
    <name evidence="2" type="ORF">CURHAP_LOCUS21973</name>
</gene>
<proteinExistence type="predicted"/>
<name>A0A6J5UBH7_PRUAR</name>
<protein>
    <submittedName>
        <fullName evidence="2">Uncharacterized protein</fullName>
    </submittedName>
</protein>
<dbReference type="AlphaFoldDB" id="A0A6J5UBH7"/>
<feature type="region of interest" description="Disordered" evidence="1">
    <location>
        <begin position="119"/>
        <end position="145"/>
    </location>
</feature>
<evidence type="ECO:0000256" key="1">
    <source>
        <dbReference type="SAM" id="MobiDB-lite"/>
    </source>
</evidence>
<dbReference type="Proteomes" id="UP000507222">
    <property type="component" value="Unassembled WGS sequence"/>
</dbReference>
<feature type="compositionally biased region" description="Basic residues" evidence="1">
    <location>
        <begin position="129"/>
        <end position="145"/>
    </location>
</feature>
<accession>A0A6J5UBH7</accession>